<feature type="compositionally biased region" description="Basic and acidic residues" evidence="8">
    <location>
        <begin position="46"/>
        <end position="58"/>
    </location>
</feature>
<evidence type="ECO:0000256" key="4">
    <source>
        <dbReference type="ARBA" id="ARBA00022692"/>
    </source>
</evidence>
<dbReference type="GO" id="GO:0055085">
    <property type="term" value="P:transmembrane transport"/>
    <property type="evidence" value="ECO:0007669"/>
    <property type="project" value="InterPro"/>
</dbReference>
<feature type="domain" description="ABC transmembrane type-1" evidence="9">
    <location>
        <begin position="127"/>
        <end position="315"/>
    </location>
</feature>
<accession>A0A916T9V6</accession>
<dbReference type="RefSeq" id="WP_188587046.1">
    <property type="nucleotide sequence ID" value="NZ_BMGC01000019.1"/>
</dbReference>
<feature type="compositionally biased region" description="Polar residues" evidence="8">
    <location>
        <begin position="1"/>
        <end position="12"/>
    </location>
</feature>
<dbReference type="InterPro" id="IPR035906">
    <property type="entry name" value="MetI-like_sf"/>
</dbReference>
<keyword evidence="11" id="KW-1185">Reference proteome</keyword>
<dbReference type="Pfam" id="PF00528">
    <property type="entry name" value="BPD_transp_1"/>
    <property type="match status" value="1"/>
</dbReference>
<dbReference type="PANTHER" id="PTHR43386:SF1">
    <property type="entry name" value="D,D-DIPEPTIDE TRANSPORT SYSTEM PERMEASE PROTEIN DDPC-RELATED"/>
    <property type="match status" value="1"/>
</dbReference>
<keyword evidence="4 7" id="KW-0812">Transmembrane</keyword>
<feature type="region of interest" description="Disordered" evidence="8">
    <location>
        <begin position="1"/>
        <end position="58"/>
    </location>
</feature>
<evidence type="ECO:0000256" key="8">
    <source>
        <dbReference type="SAM" id="MobiDB-lite"/>
    </source>
</evidence>
<reference evidence="10" key="2">
    <citation type="submission" date="2020-09" db="EMBL/GenBank/DDBJ databases">
        <authorList>
            <person name="Sun Q."/>
            <person name="Zhou Y."/>
        </authorList>
    </citation>
    <scope>NUCLEOTIDE SEQUENCE</scope>
    <source>
        <strain evidence="10">CGMCC 1.12827</strain>
    </source>
</reference>
<dbReference type="SUPFAM" id="SSF161098">
    <property type="entry name" value="MetI-like"/>
    <property type="match status" value="1"/>
</dbReference>
<evidence type="ECO:0000313" key="11">
    <source>
        <dbReference type="Proteomes" id="UP000621454"/>
    </source>
</evidence>
<comment type="subcellular location">
    <subcellularLocation>
        <location evidence="1 7">Cell membrane</location>
        <topology evidence="1 7">Multi-pass membrane protein</topology>
    </subcellularLocation>
</comment>
<evidence type="ECO:0000256" key="2">
    <source>
        <dbReference type="ARBA" id="ARBA00022448"/>
    </source>
</evidence>
<dbReference type="InterPro" id="IPR000515">
    <property type="entry name" value="MetI-like"/>
</dbReference>
<dbReference type="EMBL" id="BMGC01000019">
    <property type="protein sequence ID" value="GGB37217.1"/>
    <property type="molecule type" value="Genomic_DNA"/>
</dbReference>
<sequence length="324" mass="33725">MTSTSSGATASPESVDGVHTALAGNDSRDRSQASLTVEPGLVPESPADKERPTRREPLWRSLSRGTGLVGMSLVVVVIALGVLAPLLTGYGPTQQIDGAYLLPPSGAHWLGTDDVNRDVLTRVLFGIRVDLLIVFVAVPIGAIIGTALGLVSVVNPVSDVVTQRFFDVILAFPALVLGIALTAVLSPGAVTVGIVIALAEIPIFGRLTRTAVLRVREMPYVEAARVSGASTARILTRHVLPNSVEALGVQIALSLSLAVFVEGALSFLGIGVTAPTPSLGSILSAGNDYLETNPWFSVGPLIVISALVLGFYLIAQSITIGRRL</sequence>
<feature type="transmembrane region" description="Helical" evidence="7">
    <location>
        <begin position="294"/>
        <end position="315"/>
    </location>
</feature>
<protein>
    <submittedName>
        <fullName evidence="10">Diguanylate cyclase</fullName>
    </submittedName>
</protein>
<keyword evidence="2 7" id="KW-0813">Transport</keyword>
<evidence type="ECO:0000256" key="1">
    <source>
        <dbReference type="ARBA" id="ARBA00004651"/>
    </source>
</evidence>
<dbReference type="Gene3D" id="1.10.3720.10">
    <property type="entry name" value="MetI-like"/>
    <property type="match status" value="1"/>
</dbReference>
<evidence type="ECO:0000256" key="3">
    <source>
        <dbReference type="ARBA" id="ARBA00022475"/>
    </source>
</evidence>
<evidence type="ECO:0000256" key="7">
    <source>
        <dbReference type="RuleBase" id="RU363032"/>
    </source>
</evidence>
<dbReference type="PANTHER" id="PTHR43386">
    <property type="entry name" value="OLIGOPEPTIDE TRANSPORT SYSTEM PERMEASE PROTEIN APPC"/>
    <property type="match status" value="1"/>
</dbReference>
<keyword evidence="3" id="KW-1003">Cell membrane</keyword>
<evidence type="ECO:0000256" key="5">
    <source>
        <dbReference type="ARBA" id="ARBA00022989"/>
    </source>
</evidence>
<feature type="transmembrane region" description="Helical" evidence="7">
    <location>
        <begin position="165"/>
        <end position="184"/>
    </location>
</feature>
<organism evidence="10 11">
    <name type="scientific">Gordonia jinhuaensis</name>
    <dbReference type="NCBI Taxonomy" id="1517702"/>
    <lineage>
        <taxon>Bacteria</taxon>
        <taxon>Bacillati</taxon>
        <taxon>Actinomycetota</taxon>
        <taxon>Actinomycetes</taxon>
        <taxon>Mycobacteriales</taxon>
        <taxon>Gordoniaceae</taxon>
        <taxon>Gordonia</taxon>
    </lineage>
</organism>
<evidence type="ECO:0000313" key="10">
    <source>
        <dbReference type="EMBL" id="GGB37217.1"/>
    </source>
</evidence>
<dbReference type="AlphaFoldDB" id="A0A916T9V6"/>
<feature type="transmembrane region" description="Helical" evidence="7">
    <location>
        <begin position="131"/>
        <end position="153"/>
    </location>
</feature>
<dbReference type="PROSITE" id="PS50928">
    <property type="entry name" value="ABC_TM1"/>
    <property type="match status" value="1"/>
</dbReference>
<feature type="transmembrane region" description="Helical" evidence="7">
    <location>
        <begin position="251"/>
        <end position="274"/>
    </location>
</feature>
<comment type="similarity">
    <text evidence="7">Belongs to the binding-protein-dependent transport system permease family.</text>
</comment>
<reference evidence="10" key="1">
    <citation type="journal article" date="2014" name="Int. J. Syst. Evol. Microbiol.">
        <title>Complete genome sequence of Corynebacterium casei LMG S-19264T (=DSM 44701T), isolated from a smear-ripened cheese.</title>
        <authorList>
            <consortium name="US DOE Joint Genome Institute (JGI-PGF)"/>
            <person name="Walter F."/>
            <person name="Albersmeier A."/>
            <person name="Kalinowski J."/>
            <person name="Ruckert C."/>
        </authorList>
    </citation>
    <scope>NUCLEOTIDE SEQUENCE</scope>
    <source>
        <strain evidence="10">CGMCC 1.12827</strain>
    </source>
</reference>
<name>A0A916T9V6_9ACTN</name>
<dbReference type="CDD" id="cd06261">
    <property type="entry name" value="TM_PBP2"/>
    <property type="match status" value="1"/>
</dbReference>
<proteinExistence type="inferred from homology"/>
<gene>
    <name evidence="10" type="ORF">GCM10011489_26340</name>
</gene>
<keyword evidence="6 7" id="KW-0472">Membrane</keyword>
<evidence type="ECO:0000259" key="9">
    <source>
        <dbReference type="PROSITE" id="PS50928"/>
    </source>
</evidence>
<dbReference type="Proteomes" id="UP000621454">
    <property type="component" value="Unassembled WGS sequence"/>
</dbReference>
<comment type="caution">
    <text evidence="10">The sequence shown here is derived from an EMBL/GenBank/DDBJ whole genome shotgun (WGS) entry which is preliminary data.</text>
</comment>
<evidence type="ECO:0000256" key="6">
    <source>
        <dbReference type="ARBA" id="ARBA00023136"/>
    </source>
</evidence>
<dbReference type="InterPro" id="IPR050366">
    <property type="entry name" value="BP-dependent_transpt_permease"/>
</dbReference>
<dbReference type="GO" id="GO:0005886">
    <property type="term" value="C:plasma membrane"/>
    <property type="evidence" value="ECO:0007669"/>
    <property type="project" value="UniProtKB-SubCell"/>
</dbReference>
<feature type="transmembrane region" description="Helical" evidence="7">
    <location>
        <begin position="65"/>
        <end position="87"/>
    </location>
</feature>
<keyword evidence="5 7" id="KW-1133">Transmembrane helix</keyword>